<keyword evidence="5 8" id="KW-0812">Transmembrane</keyword>
<dbReference type="InterPro" id="IPR052017">
    <property type="entry name" value="TSUP"/>
</dbReference>
<keyword evidence="3" id="KW-0813">Transport</keyword>
<evidence type="ECO:0000256" key="4">
    <source>
        <dbReference type="ARBA" id="ARBA00022475"/>
    </source>
</evidence>
<feature type="transmembrane region" description="Helical" evidence="8">
    <location>
        <begin position="72"/>
        <end position="89"/>
    </location>
</feature>
<name>A0A3N1MCR2_9PROT</name>
<evidence type="ECO:0000256" key="1">
    <source>
        <dbReference type="ARBA" id="ARBA00004651"/>
    </source>
</evidence>
<accession>A0A3N1MCR2</accession>
<comment type="subcellular location">
    <subcellularLocation>
        <location evidence="1 8">Cell membrane</location>
        <topology evidence="1 8">Multi-pass membrane protein</topology>
    </subcellularLocation>
</comment>
<protein>
    <recommendedName>
        <fullName evidence="8">Probable membrane transporter protein</fullName>
    </recommendedName>
</protein>
<feature type="transmembrane region" description="Helical" evidence="8">
    <location>
        <begin position="196"/>
        <end position="215"/>
    </location>
</feature>
<reference evidence="9 10" key="1">
    <citation type="submission" date="2018-11" db="EMBL/GenBank/DDBJ databases">
        <title>Genomic Encyclopedia of Type Strains, Phase IV (KMG-IV): sequencing the most valuable type-strain genomes for metagenomic binning, comparative biology and taxonomic classification.</title>
        <authorList>
            <person name="Goeker M."/>
        </authorList>
    </citation>
    <scope>NUCLEOTIDE SEQUENCE [LARGE SCALE GENOMIC DNA]</scope>
    <source>
        <strain evidence="9 10">DSM 5900</strain>
    </source>
</reference>
<evidence type="ECO:0000256" key="2">
    <source>
        <dbReference type="ARBA" id="ARBA00009142"/>
    </source>
</evidence>
<evidence type="ECO:0000313" key="9">
    <source>
        <dbReference type="EMBL" id="ROQ01079.1"/>
    </source>
</evidence>
<dbReference type="Proteomes" id="UP000278222">
    <property type="component" value="Unassembled WGS sequence"/>
</dbReference>
<dbReference type="PANTHER" id="PTHR30269">
    <property type="entry name" value="TRANSMEMBRANE PROTEIN YFCA"/>
    <property type="match status" value="1"/>
</dbReference>
<dbReference type="InterPro" id="IPR002781">
    <property type="entry name" value="TM_pro_TauE-like"/>
</dbReference>
<keyword evidence="4 8" id="KW-1003">Cell membrane</keyword>
<keyword evidence="7 8" id="KW-0472">Membrane</keyword>
<feature type="transmembrane region" description="Helical" evidence="8">
    <location>
        <begin position="95"/>
        <end position="114"/>
    </location>
</feature>
<dbReference type="AlphaFoldDB" id="A0A3N1MCR2"/>
<sequence>MTLVIVLFLIGAGLAGFVSGLVGFAFALVAAPVWLRVLDPLEVIGLVVCFGVLTQGYALWNMRRELDLAPSLPFIAGGLLGVPLGVWIVRSLDPHSFQFAVGIFMILYTGYLLARPEVGRIRGGGRPADAAIGFVSGVMGGMTGFSGPIVTLWCALRPWGKYEQRQAYQPYLLVMHVTTIVSLAVAGTLTRQTGELFLIGTPLVVAGLWAGFRLYSRIDDQAYRRIVLWLLLASGFSLLW</sequence>
<comment type="caution">
    <text evidence="9">The sequence shown here is derived from an EMBL/GenBank/DDBJ whole genome shotgun (WGS) entry which is preliminary data.</text>
</comment>
<evidence type="ECO:0000256" key="5">
    <source>
        <dbReference type="ARBA" id="ARBA00022692"/>
    </source>
</evidence>
<keyword evidence="6 8" id="KW-1133">Transmembrane helix</keyword>
<evidence type="ECO:0000256" key="7">
    <source>
        <dbReference type="ARBA" id="ARBA00023136"/>
    </source>
</evidence>
<dbReference type="EMBL" id="RJKX01000011">
    <property type="protein sequence ID" value="ROQ01079.1"/>
    <property type="molecule type" value="Genomic_DNA"/>
</dbReference>
<comment type="similarity">
    <text evidence="2 8">Belongs to the 4-toluene sulfonate uptake permease (TSUP) (TC 2.A.102) family.</text>
</comment>
<keyword evidence="10" id="KW-1185">Reference proteome</keyword>
<evidence type="ECO:0000256" key="3">
    <source>
        <dbReference type="ARBA" id="ARBA00022448"/>
    </source>
</evidence>
<dbReference type="PANTHER" id="PTHR30269:SF37">
    <property type="entry name" value="MEMBRANE TRANSPORTER PROTEIN"/>
    <property type="match status" value="1"/>
</dbReference>
<gene>
    <name evidence="9" type="ORF">EDC65_0253</name>
</gene>
<organism evidence="9 10">
    <name type="scientific">Stella humosa</name>
    <dbReference type="NCBI Taxonomy" id="94"/>
    <lineage>
        <taxon>Bacteria</taxon>
        <taxon>Pseudomonadati</taxon>
        <taxon>Pseudomonadota</taxon>
        <taxon>Alphaproteobacteria</taxon>
        <taxon>Rhodospirillales</taxon>
        <taxon>Stellaceae</taxon>
        <taxon>Stella</taxon>
    </lineage>
</organism>
<proteinExistence type="inferred from homology"/>
<feature type="transmembrane region" description="Helical" evidence="8">
    <location>
        <begin position="171"/>
        <end position="190"/>
    </location>
</feature>
<dbReference type="OrthoDB" id="8421744at2"/>
<evidence type="ECO:0000256" key="6">
    <source>
        <dbReference type="ARBA" id="ARBA00022989"/>
    </source>
</evidence>
<dbReference type="Pfam" id="PF01925">
    <property type="entry name" value="TauE"/>
    <property type="match status" value="1"/>
</dbReference>
<dbReference type="RefSeq" id="WP_123687879.1">
    <property type="nucleotide sequence ID" value="NZ_AP019700.1"/>
</dbReference>
<evidence type="ECO:0000313" key="10">
    <source>
        <dbReference type="Proteomes" id="UP000278222"/>
    </source>
</evidence>
<dbReference type="GO" id="GO:0005886">
    <property type="term" value="C:plasma membrane"/>
    <property type="evidence" value="ECO:0007669"/>
    <property type="project" value="UniProtKB-SubCell"/>
</dbReference>
<feature type="transmembrane region" description="Helical" evidence="8">
    <location>
        <begin position="43"/>
        <end position="60"/>
    </location>
</feature>
<evidence type="ECO:0000256" key="8">
    <source>
        <dbReference type="RuleBase" id="RU363041"/>
    </source>
</evidence>